<keyword evidence="1" id="KW-0614">Plasmid</keyword>
<geneLocation type="plasmid" evidence="1 2">
    <name>megaplasmid</name>
</geneLocation>
<dbReference type="Proteomes" id="UP000009081">
    <property type="component" value="Plasmid megaplasmid"/>
</dbReference>
<dbReference type="KEGG" id="mea:Mex_2p0068"/>
<evidence type="ECO:0000313" key="1">
    <source>
        <dbReference type="EMBL" id="ACS43002.1"/>
    </source>
</evidence>
<name>C5B3H0_METEA</name>
<keyword evidence="2" id="KW-1185">Reference proteome</keyword>
<proteinExistence type="predicted"/>
<evidence type="ECO:0000313" key="2">
    <source>
        <dbReference type="Proteomes" id="UP000009081"/>
    </source>
</evidence>
<dbReference type="AlphaFoldDB" id="C5B3H0"/>
<dbReference type="EMBL" id="CP001511">
    <property type="protein sequence ID" value="ACS43002.1"/>
    <property type="molecule type" value="Genomic_DNA"/>
</dbReference>
<gene>
    <name evidence="1" type="ordered locus">MexAM1_META2p0068</name>
</gene>
<reference evidence="1 2" key="1">
    <citation type="journal article" date="2009" name="PLoS ONE">
        <title>Methylobacterium genome sequences: a reference blueprint to investigate microbial metabolism of C1 compounds from natural and industrial sources.</title>
        <authorList>
            <person name="Vuilleumier S."/>
            <person name="Chistoserdova L."/>
            <person name="Lee M.-C."/>
            <person name="Bringel F."/>
            <person name="Lajus A."/>
            <person name="Zhou Y."/>
            <person name="Gourion B."/>
            <person name="Barbe V."/>
            <person name="Chang J."/>
            <person name="Cruveiller S."/>
            <person name="Dossat C."/>
            <person name="Gillett W."/>
            <person name="Gruffaz C."/>
            <person name="Haugen E."/>
            <person name="Hourcade E."/>
            <person name="Levy R."/>
            <person name="Mangenot S."/>
            <person name="Muller E."/>
            <person name="Nadalig T."/>
            <person name="Pagni M."/>
            <person name="Penny C."/>
            <person name="Peyraud R."/>
            <person name="Robinson D.G."/>
            <person name="Roche D."/>
            <person name="Rouy Z."/>
            <person name="Saenampechek C."/>
            <person name="Salvignol G."/>
            <person name="Vallenet D."/>
            <person name="Wu Z."/>
            <person name="Marx C.J."/>
            <person name="Vorholt J.A."/>
            <person name="Olson M.V."/>
            <person name="Kaul R."/>
            <person name="Weissenbach J."/>
            <person name="Medigue C."/>
            <person name="Lidstrom M.E."/>
        </authorList>
    </citation>
    <scope>NUCLEOTIDE SEQUENCE [LARGE SCALE GENOMIC DNA]</scope>
    <source>
        <strain evidence="2">ATCC 14718 / DSM 1338 / JCM 2805 / NCIMB 9133 / AM1</strain>
    </source>
</reference>
<protein>
    <submittedName>
        <fullName evidence="1">Uncharacterized protein</fullName>
    </submittedName>
</protein>
<dbReference type="HOGENOM" id="CLU_3357042_0_0_5"/>
<accession>C5B3H0</accession>
<sequence length="36" mass="3766">MARRGAGMGSEGSNSVGKFCRCFVGKLELDEVGFGL</sequence>
<organism evidence="1 2">
    <name type="scientific">Methylorubrum extorquens (strain ATCC 14718 / DSM 1338 / JCM 2805 / NCIMB 9133 / AM1)</name>
    <name type="common">Methylobacterium extorquens</name>
    <dbReference type="NCBI Taxonomy" id="272630"/>
    <lineage>
        <taxon>Bacteria</taxon>
        <taxon>Pseudomonadati</taxon>
        <taxon>Pseudomonadota</taxon>
        <taxon>Alphaproteobacteria</taxon>
        <taxon>Hyphomicrobiales</taxon>
        <taxon>Methylobacteriaceae</taxon>
        <taxon>Methylorubrum</taxon>
    </lineage>
</organism>